<protein>
    <submittedName>
        <fullName evidence="2">DNA-binding protein</fullName>
    </submittedName>
</protein>
<dbReference type="EMBL" id="SDPM01000002">
    <property type="protein sequence ID" value="RXZ87103.1"/>
    <property type="molecule type" value="Genomic_DNA"/>
</dbReference>
<reference evidence="2 3" key="1">
    <citation type="submission" date="2019-01" db="EMBL/GenBank/DDBJ databases">
        <title>Agromyces.</title>
        <authorList>
            <person name="Li J."/>
        </authorList>
    </citation>
    <scope>NUCLEOTIDE SEQUENCE [LARGE SCALE GENOMIC DNA]</scope>
    <source>
        <strain evidence="2 3">DSM 23870</strain>
    </source>
</reference>
<dbReference type="OrthoDB" id="5184241at2"/>
<dbReference type="GO" id="GO:0003677">
    <property type="term" value="F:DNA binding"/>
    <property type="evidence" value="ECO:0007669"/>
    <property type="project" value="UniProtKB-KW"/>
</dbReference>
<evidence type="ECO:0000313" key="2">
    <source>
        <dbReference type="EMBL" id="RXZ87103.1"/>
    </source>
</evidence>
<sequence>MFVITADQIDSRTTPDRVGPARTDLNDRYRDRLALAADRNAGDELQILTADAGTALEIVLELTRTDAWSVGLGVGAVRRPLPDDVREATGDAFFAARLGVDRAKRKLTRFAIGVLAGSRSAVATSDAEALVDLLLALRQRRSAAGWELYDLLRSGLPQSDAATELAISQPAVSSRARAANLRIEADAEPALCRLLESLDREASTSEEDR</sequence>
<proteinExistence type="predicted"/>
<reference evidence="1 4" key="2">
    <citation type="submission" date="2020-07" db="EMBL/GenBank/DDBJ databases">
        <title>Sequencing the genomes of 1000 actinobacteria strains.</title>
        <authorList>
            <person name="Klenk H.-P."/>
        </authorList>
    </citation>
    <scope>NUCLEOTIDE SEQUENCE [LARGE SCALE GENOMIC DNA]</scope>
    <source>
        <strain evidence="1 4">DSM 23870</strain>
    </source>
</reference>
<dbReference type="RefSeq" id="WP_129172678.1">
    <property type="nucleotide sequence ID" value="NZ_JACCBI010000001.1"/>
</dbReference>
<comment type="caution">
    <text evidence="2">The sequence shown here is derived from an EMBL/GenBank/DDBJ whole genome shotgun (WGS) entry which is preliminary data.</text>
</comment>
<keyword evidence="3" id="KW-1185">Reference proteome</keyword>
<dbReference type="Proteomes" id="UP000581087">
    <property type="component" value="Unassembled WGS sequence"/>
</dbReference>
<organism evidence="2 3">
    <name type="scientific">Agromyces atrinae</name>
    <dbReference type="NCBI Taxonomy" id="592376"/>
    <lineage>
        <taxon>Bacteria</taxon>
        <taxon>Bacillati</taxon>
        <taxon>Actinomycetota</taxon>
        <taxon>Actinomycetes</taxon>
        <taxon>Micrococcales</taxon>
        <taxon>Microbacteriaceae</taxon>
        <taxon>Agromyces</taxon>
    </lineage>
</organism>
<dbReference type="AlphaFoldDB" id="A0A4Q2M9K3"/>
<evidence type="ECO:0000313" key="3">
    <source>
        <dbReference type="Proteomes" id="UP000292686"/>
    </source>
</evidence>
<dbReference type="Proteomes" id="UP000292686">
    <property type="component" value="Unassembled WGS sequence"/>
</dbReference>
<accession>A0A4Q2M9K3</accession>
<evidence type="ECO:0000313" key="1">
    <source>
        <dbReference type="EMBL" id="NYD66423.1"/>
    </source>
</evidence>
<name>A0A4Q2M9K3_9MICO</name>
<keyword evidence="2" id="KW-0238">DNA-binding</keyword>
<gene>
    <name evidence="1" type="ORF">BJ972_000942</name>
    <name evidence="2" type="ORF">ESP50_04035</name>
</gene>
<evidence type="ECO:0000313" key="4">
    <source>
        <dbReference type="Proteomes" id="UP000581087"/>
    </source>
</evidence>
<dbReference type="EMBL" id="JACCBI010000001">
    <property type="protein sequence ID" value="NYD66423.1"/>
    <property type="molecule type" value="Genomic_DNA"/>
</dbReference>